<comment type="caution">
    <text evidence="2">The sequence shown here is derived from an EMBL/GenBank/DDBJ whole genome shotgun (WGS) entry which is preliminary data.</text>
</comment>
<accession>A0A6A5GYH6</accession>
<reference evidence="2 3" key="1">
    <citation type="submission" date="2019-12" db="EMBL/GenBank/DDBJ databases">
        <title>Chromosome-level assembly of the Caenorhabditis remanei genome.</title>
        <authorList>
            <person name="Teterina A.A."/>
            <person name="Willis J.H."/>
            <person name="Phillips P.C."/>
        </authorList>
    </citation>
    <scope>NUCLEOTIDE SEQUENCE [LARGE SCALE GENOMIC DNA]</scope>
    <source>
        <strain evidence="2 3">PX506</strain>
        <tissue evidence="2">Whole organism</tissue>
    </source>
</reference>
<organism evidence="2 3">
    <name type="scientific">Caenorhabditis remanei</name>
    <name type="common">Caenorhabditis vulgaris</name>
    <dbReference type="NCBI Taxonomy" id="31234"/>
    <lineage>
        <taxon>Eukaryota</taxon>
        <taxon>Metazoa</taxon>
        <taxon>Ecdysozoa</taxon>
        <taxon>Nematoda</taxon>
        <taxon>Chromadorea</taxon>
        <taxon>Rhabditida</taxon>
        <taxon>Rhabditina</taxon>
        <taxon>Rhabditomorpha</taxon>
        <taxon>Rhabditoidea</taxon>
        <taxon>Rhabditidae</taxon>
        <taxon>Peloderinae</taxon>
        <taxon>Caenorhabditis</taxon>
    </lineage>
</organism>
<evidence type="ECO:0000256" key="1">
    <source>
        <dbReference type="SAM" id="Phobius"/>
    </source>
</evidence>
<dbReference type="EMBL" id="WUAV01000004">
    <property type="protein sequence ID" value="KAF1759634.1"/>
    <property type="molecule type" value="Genomic_DNA"/>
</dbReference>
<proteinExistence type="predicted"/>
<dbReference type="KEGG" id="crq:GCK72_016101"/>
<evidence type="ECO:0000313" key="2">
    <source>
        <dbReference type="EMBL" id="KAF1759634.1"/>
    </source>
</evidence>
<gene>
    <name evidence="2" type="ORF">GCK72_016101</name>
</gene>
<dbReference type="Proteomes" id="UP000483820">
    <property type="component" value="Chromosome IV"/>
</dbReference>
<feature type="transmembrane region" description="Helical" evidence="1">
    <location>
        <begin position="103"/>
        <end position="124"/>
    </location>
</feature>
<protein>
    <submittedName>
        <fullName evidence="2">Uncharacterized protein</fullName>
    </submittedName>
</protein>
<dbReference type="RefSeq" id="XP_003094821.2">
    <property type="nucleotide sequence ID" value="XM_003094773.2"/>
</dbReference>
<dbReference type="AlphaFoldDB" id="A0A6A5GYH6"/>
<dbReference type="GeneID" id="9805856"/>
<feature type="transmembrane region" description="Helical" evidence="1">
    <location>
        <begin position="131"/>
        <end position="153"/>
    </location>
</feature>
<feature type="transmembrane region" description="Helical" evidence="1">
    <location>
        <begin position="165"/>
        <end position="187"/>
    </location>
</feature>
<sequence length="219" mass="25459">MFLSFPFFTIAALEQFIVPNKFSIAPEGSKEKFIQEYSWHQFVLLALTIAVGFARGVPATDAPDEPQRLSNVKKPMYFVIGYGILQAILGISLTFLYSPDSETRYLITTVSQILLVMLLSYYAAPMFFTCTMWYTWIIFPAIICMIGGCKALFAHQLDCYKTLFIFWIMMIFFGLLDMYLMAVNHIYDGCFHFQHRAPTPRYPEWLMYRPPHPIPTVRY</sequence>
<dbReference type="CTD" id="9805856"/>
<keyword evidence="1" id="KW-1133">Transmembrane helix</keyword>
<keyword evidence="1" id="KW-0472">Membrane</keyword>
<evidence type="ECO:0000313" key="3">
    <source>
        <dbReference type="Proteomes" id="UP000483820"/>
    </source>
</evidence>
<keyword evidence="1" id="KW-0812">Transmembrane</keyword>
<name>A0A6A5GYH6_CAERE</name>
<feature type="transmembrane region" description="Helical" evidence="1">
    <location>
        <begin position="77"/>
        <end position="97"/>
    </location>
</feature>